<evidence type="ECO:0000313" key="3">
    <source>
        <dbReference type="Proteomes" id="UP000315344"/>
    </source>
</evidence>
<evidence type="ECO:0000256" key="1">
    <source>
        <dbReference type="SAM" id="Coils"/>
    </source>
</evidence>
<protein>
    <recommendedName>
        <fullName evidence="4">Helix-turn-helix domain-containing protein</fullName>
    </recommendedName>
</protein>
<proteinExistence type="predicted"/>
<sequence>MPVLSLSQAAKLTGKSKSTINRAIKIGKLSATRHEDGTYSIDPAELARTFDVEPPEGTKRRDADPDGTRLLERIEALEAMLSREREISDDLKEDRDRWRQQATALLTVKPSTLPISNQWWRPWRRNRP</sequence>
<evidence type="ECO:0008006" key="4">
    <source>
        <dbReference type="Google" id="ProtNLM"/>
    </source>
</evidence>
<organism evidence="2 3">
    <name type="scientific">Paracoccus denitrificans</name>
    <dbReference type="NCBI Taxonomy" id="266"/>
    <lineage>
        <taxon>Bacteria</taxon>
        <taxon>Pseudomonadati</taxon>
        <taxon>Pseudomonadota</taxon>
        <taxon>Alphaproteobacteria</taxon>
        <taxon>Rhodobacterales</taxon>
        <taxon>Paracoccaceae</taxon>
        <taxon>Paracoccus</taxon>
    </lineage>
</organism>
<keyword evidence="1" id="KW-0175">Coiled coil</keyword>
<gene>
    <name evidence="2" type="ORF">DI616_20235</name>
</gene>
<dbReference type="AlphaFoldDB" id="A0A533HYF7"/>
<name>A0A533HYF7_PARDE</name>
<feature type="coiled-coil region" evidence="1">
    <location>
        <begin position="74"/>
        <end position="101"/>
    </location>
</feature>
<dbReference type="EMBL" id="VAFL01000050">
    <property type="protein sequence ID" value="TKW62730.1"/>
    <property type="molecule type" value="Genomic_DNA"/>
</dbReference>
<dbReference type="Proteomes" id="UP000315344">
    <property type="component" value="Unassembled WGS sequence"/>
</dbReference>
<evidence type="ECO:0000313" key="2">
    <source>
        <dbReference type="EMBL" id="TKW62730.1"/>
    </source>
</evidence>
<accession>A0A533HYF7</accession>
<reference evidence="2 3" key="1">
    <citation type="journal article" date="2017" name="Nat. Commun.">
        <title>In situ click chemistry generation of cyclooxygenase-2 inhibitors.</title>
        <authorList>
            <person name="Bhardwaj A."/>
            <person name="Kaur J."/>
            <person name="Wuest M."/>
            <person name="Wuest F."/>
        </authorList>
    </citation>
    <scope>NUCLEOTIDE SEQUENCE [LARGE SCALE GENOMIC DNA]</scope>
    <source>
        <strain evidence="2">S2_012_000_R3_94</strain>
    </source>
</reference>
<comment type="caution">
    <text evidence="2">The sequence shown here is derived from an EMBL/GenBank/DDBJ whole genome shotgun (WGS) entry which is preliminary data.</text>
</comment>